<evidence type="ECO:0000313" key="1">
    <source>
        <dbReference type="EMBL" id="DAF59310.1"/>
    </source>
</evidence>
<dbReference type="InterPro" id="IPR016130">
    <property type="entry name" value="Tyr_Pase_AS"/>
</dbReference>
<dbReference type="GO" id="GO:0004721">
    <property type="term" value="F:phosphoprotein phosphatase activity"/>
    <property type="evidence" value="ECO:0007669"/>
    <property type="project" value="InterPro"/>
</dbReference>
<organism evidence="1">
    <name type="scientific">Siphoviridae sp. ctAsH36</name>
    <dbReference type="NCBI Taxonomy" id="2827799"/>
    <lineage>
        <taxon>Viruses</taxon>
        <taxon>Duplodnaviria</taxon>
        <taxon>Heunggongvirae</taxon>
        <taxon>Uroviricota</taxon>
        <taxon>Caudoviricetes</taxon>
    </lineage>
</organism>
<dbReference type="SUPFAM" id="SSF52799">
    <property type="entry name" value="(Phosphotyrosine protein) phosphatases II"/>
    <property type="match status" value="1"/>
</dbReference>
<accession>A0A8S5T7U1</accession>
<dbReference type="InterPro" id="IPR029021">
    <property type="entry name" value="Prot-tyrosine_phosphatase-like"/>
</dbReference>
<protein>
    <submittedName>
        <fullName evidence="1">Tyrosine phosphatase family protein</fullName>
    </submittedName>
</protein>
<dbReference type="InterPro" id="IPR026893">
    <property type="entry name" value="Tyr/Ser_Pase_IphP-type"/>
</dbReference>
<sequence>MADKPVTREEKYLAYLTGDYTGEIPKPITRKEKYLYELCLKGIGGEISPEEIKNAVNEYLEKNPVKPGATTEQAQQIEQNKTDIASLKTETGSLKEDLDNMHKNLYVKTYNIFDVDFLPRAFIPLTSSHAGELFLDNNDNYSATNETINVLPNTQYTFSNGSESIPYELQLSVIFYDKDMRFLGYVSNTINNFSKYFEFTTIDNTNHLRFQLRSTGKGSDIPNIKKWQLNEGNLLPYLDNYVLNCSTDNIGNELTDINIDNPQVRDFVKDVDYTNQEYTITQVGTYSAPSVYYRKDCGFPMVVKWKLNRDIKNQILYISTNKLIPIADTVAVKSYDIPCGINNFAVYNLIPNATYYYKVCGTDFDNNLIVIKEGHFTTIGQVHMLKIDGLKNVRDLGGWLTPNGKIKYGLLFRGCELDDTGGGVELTHEGKKELFDRIRIKTDIDLRTDVGNTKSPIGTLVDYNCYPIQPYDTGLKDTITKGLIKSIFEKIEEKLSKSNAIYFHCQGGRDRTGTLAFLILGVLGVSESDIAKDYELTEFAYASYKADNPNTSRKFAQYISMVSYIKTFNGVTFNDKIISYLLSIGISQATINNIKSYMVA</sequence>
<proteinExistence type="predicted"/>
<reference evidence="1" key="1">
    <citation type="journal article" date="2021" name="Proc. Natl. Acad. Sci. U.S.A.">
        <title>A Catalog of Tens of Thousands of Viruses from Human Metagenomes Reveals Hidden Associations with Chronic Diseases.</title>
        <authorList>
            <person name="Tisza M.J."/>
            <person name="Buck C.B."/>
        </authorList>
    </citation>
    <scope>NUCLEOTIDE SEQUENCE</scope>
    <source>
        <strain evidence="1">CtAsH36</strain>
    </source>
</reference>
<dbReference type="Gene3D" id="3.90.190.10">
    <property type="entry name" value="Protein tyrosine phosphatase superfamily"/>
    <property type="match status" value="1"/>
</dbReference>
<dbReference type="Pfam" id="PF13350">
    <property type="entry name" value="Y_phosphatase3"/>
    <property type="match status" value="1"/>
</dbReference>
<name>A0A8S5T7U1_9CAUD</name>
<dbReference type="PROSITE" id="PS00383">
    <property type="entry name" value="TYR_PHOSPHATASE_1"/>
    <property type="match status" value="1"/>
</dbReference>
<dbReference type="EMBL" id="BK032768">
    <property type="protein sequence ID" value="DAF59310.1"/>
    <property type="molecule type" value="Genomic_DNA"/>
</dbReference>